<organism evidence="2 3">
    <name type="scientific">Halorubrum distributum</name>
    <dbReference type="NCBI Taxonomy" id="29283"/>
    <lineage>
        <taxon>Archaea</taxon>
        <taxon>Methanobacteriati</taxon>
        <taxon>Methanobacteriota</taxon>
        <taxon>Stenosarchaea group</taxon>
        <taxon>Halobacteria</taxon>
        <taxon>Halobacteriales</taxon>
        <taxon>Haloferacaceae</taxon>
        <taxon>Halorubrum</taxon>
        <taxon>Halorubrum distributum group</taxon>
    </lineage>
</organism>
<sequence length="220" mass="24594">MDEYHETLGRVASCILSSDDTIRQSRVFQVDGRLYKGYQIVRDNNIINVVSTKESGYINVELTTTLAARLQGIIDEADLERIVKQQQNSINQNIDKSEALDLHLRQELPDLDDESTRAAMEEIEEVVDDTDVRLDWVTYNDSGLLNGFTLYTRLFPESLSIESYDQSVNRISHYGPKVEDGFTNAFGSFLEDIEADDEEVPTGGGDSEEVGQGVGGRGFA</sequence>
<dbReference type="EMBL" id="WMEO01000023">
    <property type="protein sequence ID" value="MYL17484.1"/>
    <property type="molecule type" value="Genomic_DNA"/>
</dbReference>
<dbReference type="RefSeq" id="WP_159369369.1">
    <property type="nucleotide sequence ID" value="NZ_WMEO01000023.1"/>
</dbReference>
<proteinExistence type="predicted"/>
<feature type="region of interest" description="Disordered" evidence="1">
    <location>
        <begin position="196"/>
        <end position="220"/>
    </location>
</feature>
<evidence type="ECO:0008006" key="4">
    <source>
        <dbReference type="Google" id="ProtNLM"/>
    </source>
</evidence>
<evidence type="ECO:0000256" key="1">
    <source>
        <dbReference type="SAM" id="MobiDB-lite"/>
    </source>
</evidence>
<evidence type="ECO:0000313" key="2">
    <source>
        <dbReference type="EMBL" id="MYL17484.1"/>
    </source>
</evidence>
<name>A0A6B1IQX3_9EURY</name>
<evidence type="ECO:0000313" key="3">
    <source>
        <dbReference type="Proteomes" id="UP000460194"/>
    </source>
</evidence>
<dbReference type="Proteomes" id="UP000460194">
    <property type="component" value="Unassembled WGS sequence"/>
</dbReference>
<accession>A0A6B1IQX3</accession>
<dbReference type="AlphaFoldDB" id="A0A6B1IQX3"/>
<gene>
    <name evidence="2" type="ORF">GLW36_12625</name>
</gene>
<protein>
    <recommendedName>
        <fullName evidence="4">DUF2226 domain-containing protein</fullName>
    </recommendedName>
</protein>
<reference evidence="2 3" key="1">
    <citation type="submission" date="2019-11" db="EMBL/GenBank/DDBJ databases">
        <title>Genome sequences of 17 halophilic strains isolated from different environments.</title>
        <authorList>
            <person name="Furrow R.E."/>
        </authorList>
    </citation>
    <scope>NUCLEOTIDE SEQUENCE [LARGE SCALE GENOMIC DNA]</scope>
    <source>
        <strain evidence="2 3">22517_05_Cabo</strain>
    </source>
</reference>
<comment type="caution">
    <text evidence="2">The sequence shown here is derived from an EMBL/GenBank/DDBJ whole genome shotgun (WGS) entry which is preliminary data.</text>
</comment>